<name>A0A4U5JQD6_9GAMM</name>
<dbReference type="OrthoDB" id="5974889at2"/>
<dbReference type="AlphaFoldDB" id="A0A4U5JQD6"/>
<keyword evidence="3" id="KW-1185">Reference proteome</keyword>
<feature type="signal peptide" evidence="1">
    <location>
        <begin position="1"/>
        <end position="24"/>
    </location>
</feature>
<dbReference type="EMBL" id="SZUA01000002">
    <property type="protein sequence ID" value="TKR30658.1"/>
    <property type="molecule type" value="Genomic_DNA"/>
</dbReference>
<gene>
    <name evidence="2" type="ORF">FCE95_11150</name>
</gene>
<proteinExistence type="predicted"/>
<accession>A0A4U5JQD6</accession>
<dbReference type="Proteomes" id="UP000308707">
    <property type="component" value="Unassembled WGS sequence"/>
</dbReference>
<evidence type="ECO:0000313" key="2">
    <source>
        <dbReference type="EMBL" id="TKR30658.1"/>
    </source>
</evidence>
<organism evidence="2 3">
    <name type="scientific">Luteimonas gilva</name>
    <dbReference type="NCBI Taxonomy" id="2572684"/>
    <lineage>
        <taxon>Bacteria</taxon>
        <taxon>Pseudomonadati</taxon>
        <taxon>Pseudomonadota</taxon>
        <taxon>Gammaproteobacteria</taxon>
        <taxon>Lysobacterales</taxon>
        <taxon>Lysobacteraceae</taxon>
        <taxon>Luteimonas</taxon>
    </lineage>
</organism>
<keyword evidence="1" id="KW-0732">Signal</keyword>
<evidence type="ECO:0008006" key="4">
    <source>
        <dbReference type="Google" id="ProtNLM"/>
    </source>
</evidence>
<comment type="caution">
    <text evidence="2">The sequence shown here is derived from an EMBL/GenBank/DDBJ whole genome shotgun (WGS) entry which is preliminary data.</text>
</comment>
<evidence type="ECO:0000256" key="1">
    <source>
        <dbReference type="SAM" id="SignalP"/>
    </source>
</evidence>
<sequence>MGNLPRPMNALMLAMLAAGYGLTAASAPDAAPTATENAMSTQDRHTARVAGADAALEASFEYAEGAPLKVTYRLRNEGKAPLMAFDRGNRHAVLTKKLTQGDVAAPTFSQEDADLTLSHRALPLSKPHPIVPPTPLASRVEPGATLEDAFEFAMDTDVPVDRVRWCLGVVPFADDFKALKPEPNKPEVWLGSLSHAESQQLLCTPWFDLATSSFES</sequence>
<evidence type="ECO:0000313" key="3">
    <source>
        <dbReference type="Proteomes" id="UP000308707"/>
    </source>
</evidence>
<protein>
    <recommendedName>
        <fullName evidence="4">DUF4424 domain-containing protein</fullName>
    </recommendedName>
</protein>
<feature type="chain" id="PRO_5020589051" description="DUF4424 domain-containing protein" evidence="1">
    <location>
        <begin position="25"/>
        <end position="216"/>
    </location>
</feature>
<reference evidence="2 3" key="1">
    <citation type="submission" date="2019-04" db="EMBL/GenBank/DDBJ databases">
        <title>Reference strain of H23.</title>
        <authorList>
            <person name="Luo X."/>
        </authorList>
    </citation>
    <scope>NUCLEOTIDE SEQUENCE [LARGE SCALE GENOMIC DNA]</scope>
    <source>
        <strain evidence="2 3">H23</strain>
    </source>
</reference>